<dbReference type="AlphaFoldDB" id="A0A9N9P1B9"/>
<dbReference type="OrthoDB" id="10044727at2759"/>
<dbReference type="Proteomes" id="UP000789759">
    <property type="component" value="Unassembled WGS sequence"/>
</dbReference>
<dbReference type="EMBL" id="CAJVQA010024004">
    <property type="protein sequence ID" value="CAG8780679.1"/>
    <property type="molecule type" value="Genomic_DNA"/>
</dbReference>
<name>A0A9N9P1B9_9GLOM</name>
<proteinExistence type="predicted"/>
<keyword evidence="3" id="KW-1185">Reference proteome</keyword>
<comment type="caution">
    <text evidence="2">The sequence shown here is derived from an EMBL/GenBank/DDBJ whole genome shotgun (WGS) entry which is preliminary data.</text>
</comment>
<feature type="non-terminal residue" evidence="2">
    <location>
        <position position="291"/>
    </location>
</feature>
<evidence type="ECO:0000256" key="1">
    <source>
        <dbReference type="SAM" id="Coils"/>
    </source>
</evidence>
<organism evidence="2 3">
    <name type="scientific">Cetraspora pellucida</name>
    <dbReference type="NCBI Taxonomy" id="1433469"/>
    <lineage>
        <taxon>Eukaryota</taxon>
        <taxon>Fungi</taxon>
        <taxon>Fungi incertae sedis</taxon>
        <taxon>Mucoromycota</taxon>
        <taxon>Glomeromycotina</taxon>
        <taxon>Glomeromycetes</taxon>
        <taxon>Diversisporales</taxon>
        <taxon>Gigasporaceae</taxon>
        <taxon>Cetraspora</taxon>
    </lineage>
</organism>
<accession>A0A9N9P1B9</accession>
<reference evidence="2" key="1">
    <citation type="submission" date="2021-06" db="EMBL/GenBank/DDBJ databases">
        <authorList>
            <person name="Kallberg Y."/>
            <person name="Tangrot J."/>
            <person name="Rosling A."/>
        </authorList>
    </citation>
    <scope>NUCLEOTIDE SEQUENCE</scope>
    <source>
        <strain evidence="2">FL966</strain>
    </source>
</reference>
<feature type="coiled-coil region" evidence="1">
    <location>
        <begin position="85"/>
        <end position="112"/>
    </location>
</feature>
<protein>
    <submittedName>
        <fullName evidence="2">13593_t:CDS:1</fullName>
    </submittedName>
</protein>
<evidence type="ECO:0000313" key="2">
    <source>
        <dbReference type="EMBL" id="CAG8780679.1"/>
    </source>
</evidence>
<keyword evidence="1" id="KW-0175">Coiled coil</keyword>
<evidence type="ECO:0000313" key="3">
    <source>
        <dbReference type="Proteomes" id="UP000789759"/>
    </source>
</evidence>
<gene>
    <name evidence="2" type="ORF">CPELLU_LOCUS16372</name>
</gene>
<sequence>VIMPRPNTKSSITTNKACNKNSTFAANPKVINDIDENMDTLEDWELFEITHDNFQDYALKAIEWHEKADKKLKSTFYTAQSKWQMQRIEEHYNKLKNQLRNLQNAKKELAKSQPYEAKDLLEQGILSSHKQGKHAKRISLLNDENLKLAACTWLCSIPPKDHSSLVLKKELETNIFLKLLGIYFDSHEQEDMQEYRKEWAIRMMNYQKKLKQYDDDKMENVILPEWLEIWNMCHILVTYDEKKGQGSSIMVSDFLYACHGPLHLTKANATRLGLDQEAQVIIKLGQQADGY</sequence>